<dbReference type="InterPro" id="IPR036919">
    <property type="entry name" value="Ribo_uL30_ferredoxin-like_sf"/>
</dbReference>
<dbReference type="GO" id="GO:0000463">
    <property type="term" value="P:maturation of LSU-rRNA from tricistronic rRNA transcript (SSU-rRNA, 5.8S rRNA, LSU-rRNA)"/>
    <property type="evidence" value="ECO:0007669"/>
    <property type="project" value="TreeGrafter"/>
</dbReference>
<reference evidence="9 10" key="1">
    <citation type="submission" date="2024-04" db="EMBL/GenBank/DDBJ databases">
        <authorList>
            <person name="Rising A."/>
            <person name="Reimegard J."/>
            <person name="Sonavane S."/>
            <person name="Akerstrom W."/>
            <person name="Nylinder S."/>
            <person name="Hedman E."/>
            <person name="Kallberg Y."/>
        </authorList>
    </citation>
    <scope>NUCLEOTIDE SEQUENCE [LARGE SCALE GENOMIC DNA]</scope>
</reference>
<dbReference type="InterPro" id="IPR016082">
    <property type="entry name" value="Ribosomal_uL30_ferredoxin-like"/>
</dbReference>
<dbReference type="Pfam" id="PF08079">
    <property type="entry name" value="Ribosomal_L30_N"/>
    <property type="match status" value="1"/>
</dbReference>
<dbReference type="Gene3D" id="3.30.1390.20">
    <property type="entry name" value="Ribosomal protein L30, ferredoxin-like fold domain"/>
    <property type="match status" value="1"/>
</dbReference>
<keyword evidence="3" id="KW-0687">Ribonucleoprotein</keyword>
<proteinExistence type="inferred from homology"/>
<dbReference type="FunFam" id="3.30.1390.20:FF:000002">
    <property type="entry name" value="60S ribosomal protein L7"/>
    <property type="match status" value="1"/>
</dbReference>
<dbReference type="NCBIfam" id="TIGR01310">
    <property type="entry name" value="uL30_euk"/>
    <property type="match status" value="1"/>
</dbReference>
<evidence type="ECO:0000256" key="1">
    <source>
        <dbReference type="ARBA" id="ARBA00007594"/>
    </source>
</evidence>
<protein>
    <recommendedName>
        <fullName evidence="4">Large ribosomal subunit protein uL30</fullName>
    </recommendedName>
    <alternativeName>
        <fullName evidence="5">60S ribosomal protein L7</fullName>
    </alternativeName>
</protein>
<dbReference type="AlphaFoldDB" id="A0AAV2BER9"/>
<evidence type="ECO:0000313" key="10">
    <source>
        <dbReference type="Proteomes" id="UP001497382"/>
    </source>
</evidence>
<evidence type="ECO:0000313" key="9">
    <source>
        <dbReference type="EMBL" id="CAL1294134.1"/>
    </source>
</evidence>
<feature type="domain" description="Large ribosomal subunit protein uL30-like ferredoxin-like fold" evidence="7">
    <location>
        <begin position="131"/>
        <end position="180"/>
    </location>
</feature>
<dbReference type="Proteomes" id="UP001497382">
    <property type="component" value="Unassembled WGS sequence"/>
</dbReference>
<dbReference type="PANTHER" id="PTHR11524">
    <property type="entry name" value="60S RIBOSOMAL PROTEIN L7"/>
    <property type="match status" value="1"/>
</dbReference>
<comment type="function">
    <text evidence="6">Binds to G-rich structures in 28S rRNA and in mRNAs. Plays a regulatory role in the translation apparatus; inhibits cell-free translation of mRNAs.</text>
</comment>
<feature type="domain" description="Large ribosomal subunit protein uL30 N-terminal eukaryotes" evidence="8">
    <location>
        <begin position="54"/>
        <end position="125"/>
    </location>
</feature>
<dbReference type="CDD" id="cd01657">
    <property type="entry name" value="Ribosomal_L7_archeal_euk"/>
    <property type="match status" value="1"/>
</dbReference>
<evidence type="ECO:0000256" key="2">
    <source>
        <dbReference type="ARBA" id="ARBA00022980"/>
    </source>
</evidence>
<dbReference type="SUPFAM" id="SSF55129">
    <property type="entry name" value="Ribosomal protein L30p/L7e"/>
    <property type="match status" value="1"/>
</dbReference>
<dbReference type="InterPro" id="IPR039699">
    <property type="entry name" value="Ribosomal_uL30"/>
</dbReference>
<dbReference type="InterPro" id="IPR035808">
    <property type="entry name" value="Ribosomal_uL30_euk_arc"/>
</dbReference>
<evidence type="ECO:0000256" key="5">
    <source>
        <dbReference type="ARBA" id="ARBA00041271"/>
    </source>
</evidence>
<evidence type="ECO:0000259" key="7">
    <source>
        <dbReference type="Pfam" id="PF00327"/>
    </source>
</evidence>
<evidence type="ECO:0000256" key="4">
    <source>
        <dbReference type="ARBA" id="ARBA00040575"/>
    </source>
</evidence>
<gene>
    <name evidence="9" type="ORF">LARSCL_LOCUS18554</name>
</gene>
<evidence type="ECO:0000256" key="6">
    <source>
        <dbReference type="ARBA" id="ARBA00055388"/>
    </source>
</evidence>
<name>A0AAV2BER9_9ARAC</name>
<dbReference type="EMBL" id="CAXIEN010000339">
    <property type="protein sequence ID" value="CAL1294134.1"/>
    <property type="molecule type" value="Genomic_DNA"/>
</dbReference>
<comment type="caution">
    <text evidence="9">The sequence shown here is derived from an EMBL/GenBank/DDBJ whole genome shotgun (WGS) entry which is preliminary data.</text>
</comment>
<sequence>VRVSTGVSATVTTTLEHRETFIQHNRVSGKILLAMADTAKKMEVDPKKKKVPQVPETLLKKRKYQAEQKAKRILHAAKTAKLRREKRRVIFKRAENYVKEYRRKERDEIRLKRMARKAGNFYVPDEHKVAIVVRIRGINGVSPKPRKVLQLFRLRQINNAMFVKLNKATINMLRIAEPYIAWGYPNLKTVKEIVYKRGFGRVDKKRVPLTDNAIIEKALGKCNILCVEDLIHEIYTCGPNFKKATNFLWHFKLNNPKGGWRKKTIHYVEGGDFGNREEKINTLLRKMI</sequence>
<dbReference type="GO" id="GO:0003735">
    <property type="term" value="F:structural constituent of ribosome"/>
    <property type="evidence" value="ECO:0007669"/>
    <property type="project" value="TreeGrafter"/>
</dbReference>
<accession>A0AAV2BER9</accession>
<dbReference type="GO" id="GO:0003723">
    <property type="term" value="F:RNA binding"/>
    <property type="evidence" value="ECO:0007669"/>
    <property type="project" value="InterPro"/>
</dbReference>
<dbReference type="InterPro" id="IPR012988">
    <property type="entry name" value="Ribosomal_uL30_N_euk"/>
</dbReference>
<keyword evidence="2" id="KW-0689">Ribosomal protein</keyword>
<feature type="non-terminal residue" evidence="9">
    <location>
        <position position="1"/>
    </location>
</feature>
<keyword evidence="10" id="KW-1185">Reference proteome</keyword>
<dbReference type="FunFam" id="3.30.1390.20:FF:000003">
    <property type="entry name" value="60S ribosomal protein L7"/>
    <property type="match status" value="1"/>
</dbReference>
<organism evidence="9 10">
    <name type="scientific">Larinioides sclopetarius</name>
    <dbReference type="NCBI Taxonomy" id="280406"/>
    <lineage>
        <taxon>Eukaryota</taxon>
        <taxon>Metazoa</taxon>
        <taxon>Ecdysozoa</taxon>
        <taxon>Arthropoda</taxon>
        <taxon>Chelicerata</taxon>
        <taxon>Arachnida</taxon>
        <taxon>Araneae</taxon>
        <taxon>Araneomorphae</taxon>
        <taxon>Entelegynae</taxon>
        <taxon>Araneoidea</taxon>
        <taxon>Araneidae</taxon>
        <taxon>Larinioides</taxon>
    </lineage>
</organism>
<evidence type="ECO:0000259" key="8">
    <source>
        <dbReference type="Pfam" id="PF08079"/>
    </source>
</evidence>
<comment type="similarity">
    <text evidence="1">Belongs to the universal ribosomal protein uL30 family.</text>
</comment>
<dbReference type="GO" id="GO:0022625">
    <property type="term" value="C:cytosolic large ribosomal subunit"/>
    <property type="evidence" value="ECO:0007669"/>
    <property type="project" value="TreeGrafter"/>
</dbReference>
<evidence type="ECO:0000256" key="3">
    <source>
        <dbReference type="ARBA" id="ARBA00023274"/>
    </source>
</evidence>
<dbReference type="Pfam" id="PF00327">
    <property type="entry name" value="Ribosomal_L30"/>
    <property type="match status" value="1"/>
</dbReference>
<dbReference type="PANTHER" id="PTHR11524:SF16">
    <property type="entry name" value="LARGE RIBOSOMAL SUBUNIT PROTEIN UL30"/>
    <property type="match status" value="1"/>
</dbReference>
<dbReference type="InterPro" id="IPR005998">
    <property type="entry name" value="Ribosomal_uL30_euk"/>
</dbReference>